<keyword evidence="2" id="KW-1185">Reference proteome</keyword>
<name>A0ACC2EZB7_DALPE</name>
<evidence type="ECO:0000313" key="1">
    <source>
        <dbReference type="EMBL" id="KAJ7984449.1"/>
    </source>
</evidence>
<comment type="caution">
    <text evidence="1">The sequence shown here is derived from an EMBL/GenBank/DDBJ whole genome shotgun (WGS) entry which is preliminary data.</text>
</comment>
<accession>A0ACC2EZB7</accession>
<reference evidence="1" key="1">
    <citation type="submission" date="2021-05" db="EMBL/GenBank/DDBJ databases">
        <authorList>
            <person name="Pan Q."/>
            <person name="Jouanno E."/>
            <person name="Zahm M."/>
            <person name="Klopp C."/>
            <person name="Cabau C."/>
            <person name="Louis A."/>
            <person name="Berthelot C."/>
            <person name="Parey E."/>
            <person name="Roest Crollius H."/>
            <person name="Montfort J."/>
            <person name="Robinson-Rechavi M."/>
            <person name="Bouchez O."/>
            <person name="Lampietro C."/>
            <person name="Lopez Roques C."/>
            <person name="Donnadieu C."/>
            <person name="Postlethwait J."/>
            <person name="Bobe J."/>
            <person name="Dillon D."/>
            <person name="Chandos A."/>
            <person name="von Hippel F."/>
            <person name="Guiguen Y."/>
        </authorList>
    </citation>
    <scope>NUCLEOTIDE SEQUENCE</scope>
    <source>
        <strain evidence="1">YG-Jan2019</strain>
    </source>
</reference>
<organism evidence="1 2">
    <name type="scientific">Dallia pectoralis</name>
    <name type="common">Alaska blackfish</name>
    <dbReference type="NCBI Taxonomy" id="75939"/>
    <lineage>
        <taxon>Eukaryota</taxon>
        <taxon>Metazoa</taxon>
        <taxon>Chordata</taxon>
        <taxon>Craniata</taxon>
        <taxon>Vertebrata</taxon>
        <taxon>Euteleostomi</taxon>
        <taxon>Actinopterygii</taxon>
        <taxon>Neopterygii</taxon>
        <taxon>Teleostei</taxon>
        <taxon>Protacanthopterygii</taxon>
        <taxon>Esociformes</taxon>
        <taxon>Umbridae</taxon>
        <taxon>Dallia</taxon>
    </lineage>
</organism>
<dbReference type="EMBL" id="CM055764">
    <property type="protein sequence ID" value="KAJ7984449.1"/>
    <property type="molecule type" value="Genomic_DNA"/>
</dbReference>
<dbReference type="Proteomes" id="UP001157502">
    <property type="component" value="Chromosome 37"/>
</dbReference>
<proteinExistence type="predicted"/>
<protein>
    <submittedName>
        <fullName evidence="1">Uncharacterized protein</fullName>
    </submittedName>
</protein>
<sequence length="460" mass="52148">MSKIERLNACVAKLLTVAVNEVLEVVKETVSEYQEKTDRTQRENVSLRRRLQELQDKMKRENTGPGQTVAVQLEIQNCKQEFSLVEDPELFSPEEEITEILSSETHDGLADERPFGSHPFAFPPPGIVFTLLHLKRGGHGHFLAQLSYDNERDTLCNFTSCRGRCCALSFSPLVFHNSYYLTLLAVHEVLEVVKETVSEYQEKTARTQRENESLRRRLQELQDKMRRDSTAQSSGPAPTAMSGKTEYEAESKRSPGRRQRDLESTKEDDKPVLTRKPWRRPEEDYNDSFELDQLGESETECNVTQLLAENNGLVPDRLSQVTEAAVTVYMPHSLCDTALDSIPAMHMSSNILPQSSSPHPGLSTGQIKTEPVHLEFSSVSREPQEQNPFECGDSDSSSMQNDSVLEPTQDNPEGQGIVHYINAEGLNTFVDAFPFECHPELVQDTRRQQRPLLRREESHS</sequence>
<evidence type="ECO:0000313" key="2">
    <source>
        <dbReference type="Proteomes" id="UP001157502"/>
    </source>
</evidence>
<gene>
    <name evidence="1" type="ORF">DPEC_G00354950</name>
</gene>